<comment type="catalytic activity">
    <reaction evidence="10 11">
        <text>UMP + ATP = UDP + ADP</text>
        <dbReference type="Rhea" id="RHEA:24400"/>
        <dbReference type="ChEBI" id="CHEBI:30616"/>
        <dbReference type="ChEBI" id="CHEBI:57865"/>
        <dbReference type="ChEBI" id="CHEBI:58223"/>
        <dbReference type="ChEBI" id="CHEBI:456216"/>
        <dbReference type="EC" id="2.7.4.22"/>
    </reaction>
</comment>
<keyword evidence="14" id="KW-1185">Reference proteome</keyword>
<dbReference type="PANTHER" id="PTHR42833:SF4">
    <property type="entry name" value="URIDYLATE KINASE PUMPKIN, CHLOROPLASTIC"/>
    <property type="match status" value="1"/>
</dbReference>
<keyword evidence="11" id="KW-0021">Allosteric enzyme</keyword>
<comment type="caution">
    <text evidence="13">The sequence shown here is derived from an EMBL/GenBank/DDBJ whole genome shotgun (WGS) entry which is preliminary data.</text>
</comment>
<evidence type="ECO:0000256" key="10">
    <source>
        <dbReference type="ARBA" id="ARBA00047767"/>
    </source>
</evidence>
<gene>
    <name evidence="11 13" type="primary">pyrH</name>
    <name evidence="13" type="ORF">QE109_00490</name>
</gene>
<evidence type="ECO:0000256" key="3">
    <source>
        <dbReference type="ARBA" id="ARBA00007614"/>
    </source>
</evidence>
<dbReference type="PIRSF" id="PIRSF005650">
    <property type="entry name" value="Uridylate_kin"/>
    <property type="match status" value="1"/>
</dbReference>
<evidence type="ECO:0000256" key="11">
    <source>
        <dbReference type="HAMAP-Rule" id="MF_01220"/>
    </source>
</evidence>
<keyword evidence="9 11" id="KW-0665">Pyrimidine biosynthesis</keyword>
<evidence type="ECO:0000256" key="1">
    <source>
        <dbReference type="ARBA" id="ARBA00004496"/>
    </source>
</evidence>
<name>A0ABT6N849_9FIRM</name>
<accession>A0ABT6N849</accession>
<keyword evidence="8 11" id="KW-0067">ATP-binding</keyword>
<comment type="caution">
    <text evidence="11">Lacks conserved residue(s) required for the propagation of feature annotation.</text>
</comment>
<comment type="activity regulation">
    <text evidence="11">Allosterically activated by GTP. Inhibited by UTP.</text>
</comment>
<keyword evidence="5 11" id="KW-0808">Transferase</keyword>
<evidence type="ECO:0000256" key="5">
    <source>
        <dbReference type="ARBA" id="ARBA00022679"/>
    </source>
</evidence>
<comment type="subcellular location">
    <subcellularLocation>
        <location evidence="1 11">Cytoplasm</location>
    </subcellularLocation>
</comment>
<dbReference type="InterPro" id="IPR001057">
    <property type="entry name" value="Glu/AcGlu_kinase"/>
</dbReference>
<feature type="binding site" evidence="11">
    <location>
        <position position="71"/>
    </location>
    <ligand>
        <name>UMP</name>
        <dbReference type="ChEBI" id="CHEBI:57865"/>
    </ligand>
</feature>
<evidence type="ECO:0000256" key="7">
    <source>
        <dbReference type="ARBA" id="ARBA00022777"/>
    </source>
</evidence>
<protein>
    <recommendedName>
        <fullName evidence="11">Uridylate kinase</fullName>
        <shortName evidence="11">UK</shortName>
        <ecNumber evidence="11">2.7.4.22</ecNumber>
    </recommendedName>
    <alternativeName>
        <fullName evidence="11">Uridine monophosphate kinase</fullName>
        <shortName evidence="11">UMP kinase</shortName>
        <shortName evidence="11">UMPK</shortName>
    </alternativeName>
</protein>
<feature type="binding site" evidence="11">
    <location>
        <position position="58"/>
    </location>
    <ligand>
        <name>ATP</name>
        <dbReference type="ChEBI" id="CHEBI:30616"/>
    </ligand>
</feature>
<feature type="domain" description="Aspartate/glutamate/uridylate kinase" evidence="12">
    <location>
        <begin position="6"/>
        <end position="213"/>
    </location>
</feature>
<evidence type="ECO:0000313" key="13">
    <source>
        <dbReference type="EMBL" id="MDH8676597.1"/>
    </source>
</evidence>
<dbReference type="Gene3D" id="3.40.1160.10">
    <property type="entry name" value="Acetylglutamate kinase-like"/>
    <property type="match status" value="1"/>
</dbReference>
<sequence length="236" mass="25616">MDYKYKRVILKLSGEVLAGKKGFGVDDDVVADVAGYVKKLTDAGIQVGVVIGAGNFWRGRSNKRMERTTADYMGMMGTVMNSLAMADALKFLGVKNHMLSAIPMTPLAESYNREKAVQYIEAGDVVIFSAGTGSPFFSTDTTAALRAAEMDAELILLAKRIDGVYDSDPMLNPDAKKYDTLSYSEILNKKLGVMDFTAITLCMDNHIPIAVFDLNIPENIMKACEGQNVGTIVSGE</sequence>
<dbReference type="Proteomes" id="UP001158045">
    <property type="component" value="Unassembled WGS sequence"/>
</dbReference>
<comment type="subunit">
    <text evidence="11">Homohexamer.</text>
</comment>
<feature type="binding site" evidence="11">
    <location>
        <position position="165"/>
    </location>
    <ligand>
        <name>ATP</name>
        <dbReference type="ChEBI" id="CHEBI:30616"/>
    </ligand>
</feature>
<dbReference type="RefSeq" id="WP_281092397.1">
    <property type="nucleotide sequence ID" value="NZ_JARYZI010000001.1"/>
</dbReference>
<dbReference type="Pfam" id="PF00696">
    <property type="entry name" value="AA_kinase"/>
    <property type="match status" value="1"/>
</dbReference>
<feature type="region of interest" description="Involved in allosteric activation by GTP" evidence="11">
    <location>
        <begin position="19"/>
        <end position="24"/>
    </location>
</feature>
<dbReference type="InterPro" id="IPR015963">
    <property type="entry name" value="Uridylate_kinase_bac"/>
</dbReference>
<dbReference type="InterPro" id="IPR011817">
    <property type="entry name" value="Uridylate_kinase"/>
</dbReference>
<evidence type="ECO:0000259" key="12">
    <source>
        <dbReference type="Pfam" id="PF00696"/>
    </source>
</evidence>
<dbReference type="EC" id="2.7.4.22" evidence="11"/>
<proteinExistence type="inferred from homology"/>
<evidence type="ECO:0000256" key="9">
    <source>
        <dbReference type="ARBA" id="ARBA00022975"/>
    </source>
</evidence>
<keyword evidence="4 11" id="KW-0963">Cytoplasm</keyword>
<evidence type="ECO:0000313" key="14">
    <source>
        <dbReference type="Proteomes" id="UP001158045"/>
    </source>
</evidence>
<comment type="function">
    <text evidence="11">Catalyzes the reversible phosphorylation of UMP to UDP.</text>
</comment>
<dbReference type="CDD" id="cd04254">
    <property type="entry name" value="AAK_UMPK-PyrH-Ec"/>
    <property type="match status" value="1"/>
</dbReference>
<feature type="binding site" evidence="11">
    <location>
        <position position="54"/>
    </location>
    <ligand>
        <name>ATP</name>
        <dbReference type="ChEBI" id="CHEBI:30616"/>
    </ligand>
</feature>
<evidence type="ECO:0000256" key="6">
    <source>
        <dbReference type="ARBA" id="ARBA00022741"/>
    </source>
</evidence>
<feature type="binding site" evidence="11">
    <location>
        <begin position="11"/>
        <end position="14"/>
    </location>
    <ligand>
        <name>ATP</name>
        <dbReference type="ChEBI" id="CHEBI:30616"/>
    </ligand>
</feature>
<evidence type="ECO:0000256" key="8">
    <source>
        <dbReference type="ARBA" id="ARBA00022840"/>
    </source>
</evidence>
<feature type="binding site" evidence="11">
    <location>
        <begin position="132"/>
        <end position="139"/>
    </location>
    <ligand>
        <name>UMP</name>
        <dbReference type="ChEBI" id="CHEBI:57865"/>
    </ligand>
</feature>
<reference evidence="13 14" key="1">
    <citation type="submission" date="2023-04" db="EMBL/GenBank/DDBJ databases">
        <title>Fusibacter bizertensis strain WBS, isolated from littoral bottom sediments of the Arctic seas - biochemical and genomic analysis.</title>
        <authorList>
            <person name="Brioukhanov A.L."/>
        </authorList>
    </citation>
    <scope>NUCLEOTIDE SEQUENCE [LARGE SCALE GENOMIC DNA]</scope>
    <source>
        <strain evidence="13 14">WBS</strain>
    </source>
</reference>
<comment type="similarity">
    <text evidence="3 11">Belongs to the UMP kinase family.</text>
</comment>
<keyword evidence="6 11" id="KW-0547">Nucleotide-binding</keyword>
<dbReference type="PANTHER" id="PTHR42833">
    <property type="entry name" value="URIDYLATE KINASE"/>
    <property type="match status" value="1"/>
</dbReference>
<dbReference type="InterPro" id="IPR001048">
    <property type="entry name" value="Asp/Glu/Uridylate_kinase"/>
</dbReference>
<dbReference type="SUPFAM" id="SSF53633">
    <property type="entry name" value="Carbamate kinase-like"/>
    <property type="match status" value="1"/>
</dbReference>
<dbReference type="EMBL" id="JARYZI010000001">
    <property type="protein sequence ID" value="MDH8676597.1"/>
    <property type="molecule type" value="Genomic_DNA"/>
</dbReference>
<organism evidence="13 14">
    <name type="scientific">Fusibacter bizertensis</name>
    <dbReference type="NCBI Taxonomy" id="1488331"/>
    <lineage>
        <taxon>Bacteria</taxon>
        <taxon>Bacillati</taxon>
        <taxon>Bacillota</taxon>
        <taxon>Clostridia</taxon>
        <taxon>Eubacteriales</taxon>
        <taxon>Eubacteriales Family XII. Incertae Sedis</taxon>
        <taxon>Fusibacter</taxon>
    </lineage>
</organism>
<evidence type="ECO:0000256" key="2">
    <source>
        <dbReference type="ARBA" id="ARBA00004791"/>
    </source>
</evidence>
<feature type="binding site" evidence="11">
    <location>
        <position position="168"/>
    </location>
    <ligand>
        <name>ATP</name>
        <dbReference type="ChEBI" id="CHEBI:30616"/>
    </ligand>
</feature>
<dbReference type="HAMAP" id="MF_01220_B">
    <property type="entry name" value="PyrH_B"/>
    <property type="match status" value="1"/>
</dbReference>
<evidence type="ECO:0000256" key="4">
    <source>
        <dbReference type="ARBA" id="ARBA00022490"/>
    </source>
</evidence>
<comment type="pathway">
    <text evidence="2 11">Pyrimidine metabolism; CTP biosynthesis via de novo pathway; UDP from UMP (UMPK route): step 1/1.</text>
</comment>
<dbReference type="PRINTS" id="PR00474">
    <property type="entry name" value="GLU5KINASE"/>
</dbReference>
<dbReference type="InterPro" id="IPR036393">
    <property type="entry name" value="AceGlu_kinase-like_sf"/>
</dbReference>
<dbReference type="GO" id="GO:0033862">
    <property type="term" value="F:UMP kinase activity"/>
    <property type="evidence" value="ECO:0007669"/>
    <property type="project" value="UniProtKB-EC"/>
</dbReference>
<keyword evidence="7 11" id="KW-0418">Kinase</keyword>
<dbReference type="NCBIfam" id="TIGR02075">
    <property type="entry name" value="pyrH_bact"/>
    <property type="match status" value="1"/>
</dbReference>